<protein>
    <submittedName>
        <fullName evidence="3">Transmembrane protein</fullName>
    </submittedName>
</protein>
<feature type="transmembrane region" description="Helical" evidence="2">
    <location>
        <begin position="131"/>
        <end position="153"/>
    </location>
</feature>
<evidence type="ECO:0000256" key="1">
    <source>
        <dbReference type="SAM" id="MobiDB-lite"/>
    </source>
</evidence>
<evidence type="ECO:0000313" key="3">
    <source>
        <dbReference type="EMBL" id="KAH6831633.1"/>
    </source>
</evidence>
<sequence length="320" mass="35575">MHAKTDSELTSLAPSSPDRHRRPVYFVQSPSRDSHDGEKTTTSLNSTPMLGSPMGSPPHSSAACHSRESSTSRFSGSLKPGLRKISSYDVGSGGRGRENGRLTNWEECDLMEEEGFCEDEESRNGLPPRCYFLAFFVGFFVVFSLFALILWGVSKPQRPKITMQSIKFERFMVQAGSDDSGVSTDMISLNSTVKFNYRNTASFFGVHVSSTPVSLSYSQLKIGSGDVQEFYKKRKQEENALVIVIGDQIPMYGSGASLTTPTGMTTLPVQLTLEFTVRSRAHVLGELVKQRFYNKVECSIVFTMKQMDVPISLKNCTYDR</sequence>
<feature type="region of interest" description="Disordered" evidence="1">
    <location>
        <begin position="1"/>
        <end position="78"/>
    </location>
</feature>
<gene>
    <name evidence="3" type="ORF">C2S53_009108</name>
</gene>
<keyword evidence="2" id="KW-1133">Transmembrane helix</keyword>
<name>A0AAD4JEF5_PERFH</name>
<dbReference type="EMBL" id="SDAM02000086">
    <property type="protein sequence ID" value="KAH6831633.1"/>
    <property type="molecule type" value="Genomic_DNA"/>
</dbReference>
<dbReference type="PANTHER" id="PTHR31852">
    <property type="entry name" value="LATE EMBRYOGENESIS ABUNDANT (LEA) HYDROXYPROLINE-RICH GLYCOPROTEIN FAMILY"/>
    <property type="match status" value="1"/>
</dbReference>
<dbReference type="InterPro" id="IPR055301">
    <property type="entry name" value="Lea14-like_2"/>
</dbReference>
<evidence type="ECO:0000313" key="4">
    <source>
        <dbReference type="Proteomes" id="UP001190926"/>
    </source>
</evidence>
<dbReference type="AlphaFoldDB" id="A0AAD4JEF5"/>
<keyword evidence="2" id="KW-0472">Membrane</keyword>
<keyword evidence="2 3" id="KW-0812">Transmembrane</keyword>
<feature type="compositionally biased region" description="Polar residues" evidence="1">
    <location>
        <begin position="40"/>
        <end position="49"/>
    </location>
</feature>
<comment type="caution">
    <text evidence="3">The sequence shown here is derived from an EMBL/GenBank/DDBJ whole genome shotgun (WGS) entry which is preliminary data.</text>
</comment>
<organism evidence="3 4">
    <name type="scientific">Perilla frutescens var. hirtella</name>
    <name type="common">Perilla citriodora</name>
    <name type="synonym">Perilla setoyensis</name>
    <dbReference type="NCBI Taxonomy" id="608512"/>
    <lineage>
        <taxon>Eukaryota</taxon>
        <taxon>Viridiplantae</taxon>
        <taxon>Streptophyta</taxon>
        <taxon>Embryophyta</taxon>
        <taxon>Tracheophyta</taxon>
        <taxon>Spermatophyta</taxon>
        <taxon>Magnoliopsida</taxon>
        <taxon>eudicotyledons</taxon>
        <taxon>Gunneridae</taxon>
        <taxon>Pentapetalae</taxon>
        <taxon>asterids</taxon>
        <taxon>lamiids</taxon>
        <taxon>Lamiales</taxon>
        <taxon>Lamiaceae</taxon>
        <taxon>Nepetoideae</taxon>
        <taxon>Elsholtzieae</taxon>
        <taxon>Perilla</taxon>
    </lineage>
</organism>
<evidence type="ECO:0000256" key="2">
    <source>
        <dbReference type="SAM" id="Phobius"/>
    </source>
</evidence>
<keyword evidence="4" id="KW-1185">Reference proteome</keyword>
<accession>A0AAD4JEF5</accession>
<proteinExistence type="predicted"/>
<reference evidence="3 4" key="1">
    <citation type="journal article" date="2021" name="Nat. Commun.">
        <title>Incipient diploidization of the medicinal plant Perilla within 10,000 years.</title>
        <authorList>
            <person name="Zhang Y."/>
            <person name="Shen Q."/>
            <person name="Leng L."/>
            <person name="Zhang D."/>
            <person name="Chen S."/>
            <person name="Shi Y."/>
            <person name="Ning Z."/>
            <person name="Chen S."/>
        </authorList>
    </citation>
    <scope>NUCLEOTIDE SEQUENCE [LARGE SCALE GENOMIC DNA]</scope>
    <source>
        <strain evidence="4">cv. PC099</strain>
    </source>
</reference>
<dbReference type="Proteomes" id="UP001190926">
    <property type="component" value="Unassembled WGS sequence"/>
</dbReference>